<comment type="cofactor">
    <cofactor evidence="1">
        <name>Zn(2+)</name>
        <dbReference type="ChEBI" id="CHEBI:29105"/>
    </cofactor>
</comment>
<evidence type="ECO:0000256" key="2">
    <source>
        <dbReference type="ARBA" id="ARBA00005988"/>
    </source>
</evidence>
<dbReference type="EMBL" id="KI926016">
    <property type="protein sequence ID" value="ETW45511.1"/>
    <property type="molecule type" value="Genomic_DNA"/>
</dbReference>
<feature type="compositionally biased region" description="Acidic residues" evidence="4">
    <location>
        <begin position="44"/>
        <end position="55"/>
    </location>
</feature>
<feature type="compositionally biased region" description="Basic and acidic residues" evidence="4">
    <location>
        <begin position="33"/>
        <end position="43"/>
    </location>
</feature>
<proteinExistence type="inferred from homology"/>
<dbReference type="InterPro" id="IPR050821">
    <property type="entry name" value="Cytosolic_carboxypeptidase"/>
</dbReference>
<evidence type="ECO:0000256" key="3">
    <source>
        <dbReference type="PROSITE-ProRule" id="PRU01379"/>
    </source>
</evidence>
<organism evidence="6 7">
    <name type="scientific">Plasmodium falciparum NF135/5.C10</name>
    <dbReference type="NCBI Taxonomy" id="1036726"/>
    <lineage>
        <taxon>Eukaryota</taxon>
        <taxon>Sar</taxon>
        <taxon>Alveolata</taxon>
        <taxon>Apicomplexa</taxon>
        <taxon>Aconoidasida</taxon>
        <taxon>Haemosporida</taxon>
        <taxon>Plasmodiidae</taxon>
        <taxon>Plasmodium</taxon>
        <taxon>Plasmodium (Laverania)</taxon>
    </lineage>
</organism>
<gene>
    <name evidence="6" type="ORF">PFNF135_00033</name>
</gene>
<sequence length="1127" mass="133499">MLFKNEDSGNGVYCFTYNNFSDVTISDILNIRNDNKNNDNEDNKQDDEEKNDEDDNKSNLLLEENEENKRQGDKPFEDLSLFSFKNNEQCYDNIKMQQAILNSSYEKNVKNIVKIVYHEDCKLLYENTDIHVELPSIVYGRNRNKNNDVVNKCNQYNDDDYTNKINVINIMIMIIRINELEEILNYNFLHICKNKCKQYNKKRKNERHFSYHDNFLSHYIIYKKNKFIKHNKNEHINGNHYDAHESTNTYDEEKTREKHNNKNNNMKYCLNKYPYDNVNAPLNLSCPWYEKKIENIYCLNIPGYKYKYKYICPSMSKMNDEKIKELYIPKGHILFNSKFESGNLKYVIKEENDKEVYSLFLNPDIRMNEKKNQWFYFSASYVPNEYYTNELYKMKMCNKDINHIGDNMNVVYNYMNGTGNNINNIVNNLDSTVNYMNSTGNNINNIVNNLDSTVNYMNSTGNYLNRKNNNHLSYTNWSGQRCMNQYLNDINNDEIDTNLDGNRKYSLDACDKFTVRNVRKLEKPFTVRFKIENMAKPFFLYKYGHSPLSFSECKYKIENIQWERNSYDIKYIKNSSCKHYNIKKNSMEYYNYNTYTLEFSYDFTYAYDTVYFASSYPYTYSYLSEYLCLIRNLLKDHPTINYIEERLCKTSCGFDCPVLCITNYDRMEEYNKEELKGSVEKKQNIVEANNTCDEKLVDGMDISSNAIRKEIKKKGYILTSKKLDKNRVVNNLFVDMKNGCTRGCASGCTNGCANGYTNGYTNRYTKGCTKGCTNEYSNDNMCKECLDIKNICYQEEKEKCDIIKYNDDKDYSHNCCYEECYNMKREKKKFVCCLSDKCNSFLNEQIKRRRSIMGWNILRNRIKCCKNKMYTSNDFMKTFDSLLKKVYVCKGENKKNNGTKIIKRFEEKVHPGETNSSYAIHGFIAFIISNNIYAHILREKFIFIIIPMLNIDGVILGNNRYCYNGFDLNRQWSNPIGYIHPTIYSAKLLMKNISENNKIIFFCDFHSHSRKYNCFIFGNEGSYNYVKNKKMCEVFPEIYSHTLPWFALVDTVYKADNENKGSARLISGKEFSLDCSYTFEISLFGIQIRKDFNIMYDEKKDIFYVQNYFEGYQNGDDNIKGGDNIKG</sequence>
<name>W4IPC0_PLAFA</name>
<dbReference type="Gene3D" id="2.60.40.3120">
    <property type="match status" value="1"/>
</dbReference>
<protein>
    <recommendedName>
        <fullName evidence="5">Peptidase M14 domain-containing protein</fullName>
    </recommendedName>
</protein>
<dbReference type="PANTHER" id="PTHR12756:SF11">
    <property type="entry name" value="CYTOSOLIC CARBOXYPEPTIDASE 1"/>
    <property type="match status" value="1"/>
</dbReference>
<reference evidence="6 7" key="2">
    <citation type="submission" date="2013-02" db="EMBL/GenBank/DDBJ databases">
        <title>The Genome Sequence of Plasmodium falciparum NF135/5.C10.</title>
        <authorList>
            <consortium name="The Broad Institute Genome Sequencing Platform"/>
            <consortium name="The Broad Institute Genome Sequencing Center for Infectious Disease"/>
            <person name="Neafsey D."/>
            <person name="Cheeseman I."/>
            <person name="Volkman S."/>
            <person name="Adams J."/>
            <person name="Walker B."/>
            <person name="Young S.K."/>
            <person name="Zeng Q."/>
            <person name="Gargeya S."/>
            <person name="Fitzgerald M."/>
            <person name="Haas B."/>
            <person name="Abouelleil A."/>
            <person name="Alvarado L."/>
            <person name="Arachchi H.M."/>
            <person name="Berlin A.M."/>
            <person name="Chapman S.B."/>
            <person name="Dewar J."/>
            <person name="Goldberg J."/>
            <person name="Griggs A."/>
            <person name="Gujja S."/>
            <person name="Hansen M."/>
            <person name="Howarth C."/>
            <person name="Imamovic A."/>
            <person name="Larimer J."/>
            <person name="McCowan C."/>
            <person name="Murphy C."/>
            <person name="Neiman D."/>
            <person name="Pearson M."/>
            <person name="Priest M."/>
            <person name="Roberts A."/>
            <person name="Saif S."/>
            <person name="Shea T."/>
            <person name="Sisk P."/>
            <person name="Sykes S."/>
            <person name="Wortman J."/>
            <person name="Nusbaum C."/>
            <person name="Birren B."/>
        </authorList>
    </citation>
    <scope>NUCLEOTIDE SEQUENCE [LARGE SCALE GENOMIC DNA]</scope>
    <source>
        <strain evidence="6 7">NF135/5.C10</strain>
    </source>
</reference>
<feature type="domain" description="Peptidase M14" evidence="5">
    <location>
        <begin position="846"/>
        <end position="1112"/>
    </location>
</feature>
<dbReference type="PROSITE" id="PS52035">
    <property type="entry name" value="PEPTIDASE_M14"/>
    <property type="match status" value="1"/>
</dbReference>
<dbReference type="SUPFAM" id="SSF53187">
    <property type="entry name" value="Zn-dependent exopeptidases"/>
    <property type="match status" value="1"/>
</dbReference>
<feature type="active site" description="Proton donor/acceptor" evidence="3">
    <location>
        <position position="1080"/>
    </location>
</feature>
<dbReference type="OrthoDB" id="10253041at2759"/>
<comment type="similarity">
    <text evidence="2 3">Belongs to the peptidase M14 family.</text>
</comment>
<dbReference type="InterPro" id="IPR000834">
    <property type="entry name" value="Peptidase_M14"/>
</dbReference>
<evidence type="ECO:0000256" key="4">
    <source>
        <dbReference type="SAM" id="MobiDB-lite"/>
    </source>
</evidence>
<dbReference type="AlphaFoldDB" id="W4IPC0"/>
<evidence type="ECO:0000313" key="6">
    <source>
        <dbReference type="EMBL" id="ETW45511.1"/>
    </source>
</evidence>
<feature type="region of interest" description="Disordered" evidence="4">
    <location>
        <begin position="32"/>
        <end position="74"/>
    </location>
</feature>
<accession>W4IPC0</accession>
<evidence type="ECO:0000259" key="5">
    <source>
        <dbReference type="PROSITE" id="PS52035"/>
    </source>
</evidence>
<dbReference type="GO" id="GO:0008270">
    <property type="term" value="F:zinc ion binding"/>
    <property type="evidence" value="ECO:0007669"/>
    <property type="project" value="InterPro"/>
</dbReference>
<dbReference type="Proteomes" id="UP000019114">
    <property type="component" value="Unassembled WGS sequence"/>
</dbReference>
<dbReference type="PANTHER" id="PTHR12756">
    <property type="entry name" value="CYTOSOLIC CARBOXYPEPTIDASE"/>
    <property type="match status" value="1"/>
</dbReference>
<dbReference type="GO" id="GO:0006508">
    <property type="term" value="P:proteolysis"/>
    <property type="evidence" value="ECO:0007669"/>
    <property type="project" value="InterPro"/>
</dbReference>
<dbReference type="Gene3D" id="3.40.630.10">
    <property type="entry name" value="Zn peptidases"/>
    <property type="match status" value="1"/>
</dbReference>
<evidence type="ECO:0000256" key="1">
    <source>
        <dbReference type="ARBA" id="ARBA00001947"/>
    </source>
</evidence>
<dbReference type="GO" id="GO:0004181">
    <property type="term" value="F:metallocarboxypeptidase activity"/>
    <property type="evidence" value="ECO:0007669"/>
    <property type="project" value="InterPro"/>
</dbReference>
<reference evidence="6 7" key="1">
    <citation type="submission" date="2013-02" db="EMBL/GenBank/DDBJ databases">
        <title>The Genome Annotation of Plasmodium falciparum NF135/5.C10.</title>
        <authorList>
            <consortium name="The Broad Institute Genome Sequencing Platform"/>
            <consortium name="The Broad Institute Genome Sequencing Center for Infectious Disease"/>
            <person name="Neafsey D."/>
            <person name="Hoffman S."/>
            <person name="Volkman S."/>
            <person name="Rosenthal P."/>
            <person name="Walker B."/>
            <person name="Young S.K."/>
            <person name="Zeng Q."/>
            <person name="Gargeya S."/>
            <person name="Fitzgerald M."/>
            <person name="Haas B."/>
            <person name="Abouelleil A."/>
            <person name="Allen A.W."/>
            <person name="Alvarado L."/>
            <person name="Arachchi H.M."/>
            <person name="Berlin A.M."/>
            <person name="Chapman S.B."/>
            <person name="Gainer-Dewar J."/>
            <person name="Goldberg J."/>
            <person name="Griggs A."/>
            <person name="Gujja S."/>
            <person name="Hansen M."/>
            <person name="Howarth C."/>
            <person name="Imamovic A."/>
            <person name="Ireland A."/>
            <person name="Larimer J."/>
            <person name="McCowan C."/>
            <person name="Murphy C."/>
            <person name="Pearson M."/>
            <person name="Poon T.W."/>
            <person name="Priest M."/>
            <person name="Roberts A."/>
            <person name="Saif S."/>
            <person name="Shea T."/>
            <person name="Sisk P."/>
            <person name="Sykes S."/>
            <person name="Wortman J."/>
            <person name="Nusbaum C."/>
            <person name="Birren B."/>
        </authorList>
    </citation>
    <scope>NUCLEOTIDE SEQUENCE [LARGE SCALE GENOMIC DNA]</scope>
    <source>
        <strain evidence="6 7">NF135/5.C10</strain>
    </source>
</reference>
<feature type="non-terminal residue" evidence="6">
    <location>
        <position position="1127"/>
    </location>
</feature>
<evidence type="ECO:0000313" key="7">
    <source>
        <dbReference type="Proteomes" id="UP000019114"/>
    </source>
</evidence>
<feature type="region of interest" description="Disordered" evidence="4">
    <location>
        <begin position="238"/>
        <end position="257"/>
    </location>
</feature>